<organism evidence="1 2">
    <name type="scientific">Obba rivulosa</name>
    <dbReference type="NCBI Taxonomy" id="1052685"/>
    <lineage>
        <taxon>Eukaryota</taxon>
        <taxon>Fungi</taxon>
        <taxon>Dikarya</taxon>
        <taxon>Basidiomycota</taxon>
        <taxon>Agaricomycotina</taxon>
        <taxon>Agaricomycetes</taxon>
        <taxon>Polyporales</taxon>
        <taxon>Gelatoporiaceae</taxon>
        <taxon>Obba</taxon>
    </lineage>
</organism>
<dbReference type="AlphaFoldDB" id="A0A8E2DHF1"/>
<proteinExistence type="predicted"/>
<accession>A0A8E2DHF1</accession>
<sequence length="102" mass="12037">MTSVKRLHCTISIMPIRVQDHVQATQDTVVKMKIIFQDSRWLKTSQDLWITDVICKTPDLERVRSLTTLQIWYRCIEQNILDVKSKQSESDTDPNSDLPEWF</sequence>
<evidence type="ECO:0000313" key="2">
    <source>
        <dbReference type="Proteomes" id="UP000250043"/>
    </source>
</evidence>
<keyword evidence="2" id="KW-1185">Reference proteome</keyword>
<dbReference type="Proteomes" id="UP000250043">
    <property type="component" value="Unassembled WGS sequence"/>
</dbReference>
<name>A0A8E2DHF1_9APHY</name>
<evidence type="ECO:0000313" key="1">
    <source>
        <dbReference type="EMBL" id="OCH87012.1"/>
    </source>
</evidence>
<dbReference type="EMBL" id="KV722502">
    <property type="protein sequence ID" value="OCH87012.1"/>
    <property type="molecule type" value="Genomic_DNA"/>
</dbReference>
<gene>
    <name evidence="1" type="ORF">OBBRIDRAFT_806356</name>
</gene>
<protein>
    <submittedName>
        <fullName evidence="1">Uncharacterized protein</fullName>
    </submittedName>
</protein>
<reference evidence="1 2" key="1">
    <citation type="submission" date="2016-07" db="EMBL/GenBank/DDBJ databases">
        <title>Draft genome of the white-rot fungus Obba rivulosa 3A-2.</title>
        <authorList>
            <consortium name="DOE Joint Genome Institute"/>
            <person name="Miettinen O."/>
            <person name="Riley R."/>
            <person name="Acob R."/>
            <person name="Barry K."/>
            <person name="Cullen D."/>
            <person name="De Vries R."/>
            <person name="Hainaut M."/>
            <person name="Hatakka A."/>
            <person name="Henrissat B."/>
            <person name="Hilden K."/>
            <person name="Kuo R."/>
            <person name="Labutti K."/>
            <person name="Lipzen A."/>
            <person name="Makela M.R."/>
            <person name="Sandor L."/>
            <person name="Spatafora J.W."/>
            <person name="Grigoriev I.V."/>
            <person name="Hibbett D.S."/>
        </authorList>
    </citation>
    <scope>NUCLEOTIDE SEQUENCE [LARGE SCALE GENOMIC DNA]</scope>
    <source>
        <strain evidence="1 2">3A-2</strain>
    </source>
</reference>